<accession>A0A164F7J3</accession>
<sequence>MPGLRQKLQSRTDDLVPVRDIWYENKVVRDRRTPTCLNVGKNTKLSLSC</sequence>
<organism evidence="1 2">
    <name type="scientific">Daphnia magna</name>
    <dbReference type="NCBI Taxonomy" id="35525"/>
    <lineage>
        <taxon>Eukaryota</taxon>
        <taxon>Metazoa</taxon>
        <taxon>Ecdysozoa</taxon>
        <taxon>Arthropoda</taxon>
        <taxon>Crustacea</taxon>
        <taxon>Branchiopoda</taxon>
        <taxon>Diplostraca</taxon>
        <taxon>Cladocera</taxon>
        <taxon>Anomopoda</taxon>
        <taxon>Daphniidae</taxon>
        <taxon>Daphnia</taxon>
    </lineage>
</organism>
<dbReference type="Proteomes" id="UP000076858">
    <property type="component" value="Unassembled WGS sequence"/>
</dbReference>
<dbReference type="EMBL" id="LRGB01021156">
    <property type="protein sequence ID" value="KZR97506.1"/>
    <property type="molecule type" value="Genomic_DNA"/>
</dbReference>
<protein>
    <submittedName>
        <fullName evidence="1">Uncharacterized protein</fullName>
    </submittedName>
</protein>
<gene>
    <name evidence="1" type="ORF">APZ42_007583</name>
</gene>
<name>A0A164F7J3_9CRUS</name>
<comment type="caution">
    <text evidence="1">The sequence shown here is derived from an EMBL/GenBank/DDBJ whole genome shotgun (WGS) entry which is preliminary data.</text>
</comment>
<keyword evidence="2" id="KW-1185">Reference proteome</keyword>
<proteinExistence type="predicted"/>
<reference evidence="1 2" key="1">
    <citation type="submission" date="2016-03" db="EMBL/GenBank/DDBJ databases">
        <title>EvidentialGene: Evidence-directed Construction of Genes on Genomes.</title>
        <authorList>
            <person name="Gilbert D.G."/>
            <person name="Choi J.-H."/>
            <person name="Mockaitis K."/>
            <person name="Colbourne J."/>
            <person name="Pfrender M."/>
        </authorList>
    </citation>
    <scope>NUCLEOTIDE SEQUENCE [LARGE SCALE GENOMIC DNA]</scope>
    <source>
        <strain evidence="1 2">Xinb3</strain>
        <tissue evidence="1">Complete organism</tissue>
    </source>
</reference>
<evidence type="ECO:0000313" key="2">
    <source>
        <dbReference type="Proteomes" id="UP000076858"/>
    </source>
</evidence>
<evidence type="ECO:0000313" key="1">
    <source>
        <dbReference type="EMBL" id="KZR97506.1"/>
    </source>
</evidence>
<dbReference type="AlphaFoldDB" id="A0A164F7J3"/>